<name>A0A0P0CS05_9BACT</name>
<dbReference type="EMBL" id="CP012643">
    <property type="protein sequence ID" value="ALI99242.1"/>
    <property type="molecule type" value="Genomic_DNA"/>
</dbReference>
<evidence type="ECO:0000313" key="5">
    <source>
        <dbReference type="Proteomes" id="UP000061382"/>
    </source>
</evidence>
<dbReference type="PATRIC" id="fig|512763.3.peg.2196"/>
<keyword evidence="5" id="KW-1185">Reference proteome</keyword>
<dbReference type="Pfam" id="PF01103">
    <property type="entry name" value="Omp85"/>
    <property type="match status" value="1"/>
</dbReference>
<dbReference type="STRING" id="512763.DC20_09960"/>
<dbReference type="OrthoDB" id="333971at2"/>
<dbReference type="InterPro" id="IPR000184">
    <property type="entry name" value="Bac_surfAg_D15"/>
</dbReference>
<dbReference type="Gene3D" id="2.40.160.50">
    <property type="entry name" value="membrane protein fhac: a member of the omp85/tpsb transporter family"/>
    <property type="match status" value="1"/>
</dbReference>
<dbReference type="Gene3D" id="3.60.21.10">
    <property type="match status" value="1"/>
</dbReference>
<evidence type="ECO:0000259" key="3">
    <source>
        <dbReference type="Pfam" id="PF01103"/>
    </source>
</evidence>
<sequence length="1220" mass="137583">MCLDFSRFYKGFYLFRPFFSQKKPGATELPATNKMNMREILPSRVMLLQLCFWICTPVISWAQLPALPSATPSYTVVLTGRWSPGQNPAAPLPLLQEQLKQAGEKSAVVFLGNPFQPARLPNISAPNRKEQEARLQTQLNYLQGYNGKIILMPGEHDANGQLVQEVRNQERYIAQYLQNEKLFLPENHCPGPSEVSLTDDVHLLLLDTQWLLPDRRIEDEEDQRGCPTTGGTATLAALDDVLRNNEEKNLLVALSISPEMKNLEHRLMHRQLAQMYAQHAGVLHVEGNSAALSHSSQDSIHYVGAGLGKGRLKLGKEPVSHFSQASAGFAKVLYYPNGETWLEIWTAADVQSAQGQVAHRALISRKPTQKQIEAQTKKLNLNFAGQKASLPASQVYKGSGFREWLLGENYRPEWQTPVSLPVFDIGTQNGGLKVVQRGGGFQTVSLRLEDSTGRQYVLRSVEKYPDAALPRILRQTLAADVVKDQISASHPYGALVVPALAGAVGVYHTNPKYFVIPDDPRFGRYLKGFANTIGMFEERPDEDMSDMASFGNSKNVVGTDKVLENTREDQNDEVDQLSVLRSRLLDFFVADWDRHDDQWRWAEFKKDGKGKLYKPIPRDRDQAFFVNQGVIPNIASRRWILPKVQGFDESLRDIKGFNFNNRYFDRYFLTELEREDWVAMADSVRAGLTDEAIEKAVRQLPQEIQQVSGARLANTLKARRAYIKRDAEDYYEFLAHKVDVVGTDQDERVEVLREPGGSTLVTMYKKGDEDSKNPLYRRRFIPNETREIRVYGLGGADDITVRGQSAEGIRVRVIGGEGQDKITDSSSVVGLRRFTYVYDNPSGAQLQLGPESRNLTRLRNTPVYDRRSFTYNYLGPLASVEYNRDDGLLLGGGVLLKTQGFQKQPYGMMQRLVGSYAFNTQSFLVDYAAHFPKLRMGLDVKVNVNFKSPGYSENFFGLGNETPYNPDIDIDYYRFRSAQLYGNVLLGRRLGKYETIFMGPAYQSVNVEQTPGRFLPDQLEGSDQFIGYDLPKAYAGARFEYVLDSRDLAALPAKGVYWQVAADLLKGVNQTSSDVARVHSQFAIYKTLRIPLKLTLATRFGGGHTFGDGFEFFQAQFLDGPTMLRGYRRNRFSGQSSFYNNTEARLRLFSFTTYLFPASLGVFGFHDVGRVWMDNDDSNKWHTGYGGGVWLSPLNQIVISLGMAASEEQSQFLVRAGFQF</sequence>
<protein>
    <recommendedName>
        <fullName evidence="3">Bacterial surface antigen (D15) domain-containing protein</fullName>
    </recommendedName>
</protein>
<dbReference type="InterPro" id="IPR029052">
    <property type="entry name" value="Metallo-depent_PP-like"/>
</dbReference>
<organism evidence="4 5">
    <name type="scientific">Rufibacter tibetensis</name>
    <dbReference type="NCBI Taxonomy" id="512763"/>
    <lineage>
        <taxon>Bacteria</taxon>
        <taxon>Pseudomonadati</taxon>
        <taxon>Bacteroidota</taxon>
        <taxon>Cytophagia</taxon>
        <taxon>Cytophagales</taxon>
        <taxon>Hymenobacteraceae</taxon>
        <taxon>Rufibacter</taxon>
    </lineage>
</organism>
<gene>
    <name evidence="4" type="ORF">DC20_09960</name>
</gene>
<evidence type="ECO:0000256" key="1">
    <source>
        <dbReference type="ARBA" id="ARBA00004370"/>
    </source>
</evidence>
<proteinExistence type="predicted"/>
<reference evidence="4 5" key="1">
    <citation type="submission" date="2015-08" db="EMBL/GenBank/DDBJ databases">
        <title>Complete genome sequence of Rufibacter tibetensis strain 1351t, a radiation-resistant bacterium from tibet plateau.</title>
        <authorList>
            <person name="Dai J."/>
        </authorList>
    </citation>
    <scope>NUCLEOTIDE SEQUENCE [LARGE SCALE GENOMIC DNA]</scope>
    <source>
        <strain evidence="4 5">1351</strain>
    </source>
</reference>
<comment type="subcellular location">
    <subcellularLocation>
        <location evidence="1">Membrane</location>
    </subcellularLocation>
</comment>
<feature type="domain" description="Bacterial surface antigen (D15)" evidence="3">
    <location>
        <begin position="941"/>
        <end position="1219"/>
    </location>
</feature>
<dbReference type="GO" id="GO:0019867">
    <property type="term" value="C:outer membrane"/>
    <property type="evidence" value="ECO:0007669"/>
    <property type="project" value="InterPro"/>
</dbReference>
<dbReference type="SUPFAM" id="SSF56300">
    <property type="entry name" value="Metallo-dependent phosphatases"/>
    <property type="match status" value="1"/>
</dbReference>
<evidence type="ECO:0000256" key="2">
    <source>
        <dbReference type="ARBA" id="ARBA00023136"/>
    </source>
</evidence>
<accession>A0A0P0CS05</accession>
<evidence type="ECO:0000313" key="4">
    <source>
        <dbReference type="EMBL" id="ALI99242.1"/>
    </source>
</evidence>
<dbReference type="Proteomes" id="UP000061382">
    <property type="component" value="Chromosome"/>
</dbReference>
<dbReference type="AlphaFoldDB" id="A0A0P0CS05"/>
<keyword evidence="2" id="KW-0472">Membrane</keyword>
<dbReference type="KEGG" id="rti:DC20_09960"/>